<evidence type="ECO:0000313" key="1">
    <source>
        <dbReference type="EnsemblMetazoa" id="ASTEI00528-PA"/>
    </source>
</evidence>
<dbReference type="VEuPathDB" id="VectorBase:ASTEI20_036471"/>
<reference evidence="2" key="1">
    <citation type="journal article" date="2014" name="Genome Biol.">
        <title>Genome analysis of a major urban malaria vector mosquito, Anopheles stephensi.</title>
        <authorList>
            <person name="Jiang X."/>
            <person name="Peery A."/>
            <person name="Hall A.B."/>
            <person name="Sharma A."/>
            <person name="Chen X.G."/>
            <person name="Waterhouse R.M."/>
            <person name="Komissarov A."/>
            <person name="Riehle M.M."/>
            <person name="Shouche Y."/>
            <person name="Sharakhova M.V."/>
            <person name="Lawson D."/>
            <person name="Pakpour N."/>
            <person name="Arensburger P."/>
            <person name="Davidson V.L."/>
            <person name="Eiglmeier K."/>
            <person name="Emrich S."/>
            <person name="George P."/>
            <person name="Kennedy R.C."/>
            <person name="Mane S.P."/>
            <person name="Maslen G."/>
            <person name="Oringanje C."/>
            <person name="Qi Y."/>
            <person name="Settlage R."/>
            <person name="Tojo M."/>
            <person name="Tubio J.M."/>
            <person name="Unger M.F."/>
            <person name="Wang B."/>
            <person name="Vernick K.D."/>
            <person name="Ribeiro J.M."/>
            <person name="James A.A."/>
            <person name="Michel K."/>
            <person name="Riehle M.A."/>
            <person name="Luckhart S."/>
            <person name="Sharakhov I.V."/>
            <person name="Tu Z."/>
        </authorList>
    </citation>
    <scope>NUCLEOTIDE SEQUENCE [LARGE SCALE GENOMIC DNA]</scope>
    <source>
        <strain evidence="2">Indian</strain>
    </source>
</reference>
<name>A0A182XWE2_ANOST</name>
<dbReference type="VEuPathDB" id="VectorBase:ASTEI00528"/>
<dbReference type="SMART" id="SM00718">
    <property type="entry name" value="DM4_12"/>
    <property type="match status" value="3"/>
</dbReference>
<proteinExistence type="predicted"/>
<dbReference type="InterPro" id="IPR006631">
    <property type="entry name" value="DM4_12"/>
</dbReference>
<dbReference type="VEuPathDB" id="VectorBase:ASTE011415"/>
<dbReference type="Proteomes" id="UP000076408">
    <property type="component" value="Unassembled WGS sequence"/>
</dbReference>
<evidence type="ECO:0000313" key="2">
    <source>
        <dbReference type="Proteomes" id="UP000076408"/>
    </source>
</evidence>
<dbReference type="VEuPathDB" id="VectorBase:ASTEI20_031719"/>
<dbReference type="EnsemblMetazoa" id="ASTEI00528-RA">
    <property type="protein sequence ID" value="ASTEI00528-PA"/>
    <property type="gene ID" value="ASTEI00528"/>
</dbReference>
<dbReference type="VEuPathDB" id="VectorBase:ASTE007925"/>
<organism evidence="1 2">
    <name type="scientific">Anopheles stephensi</name>
    <name type="common">Indo-Pakistan malaria mosquito</name>
    <dbReference type="NCBI Taxonomy" id="30069"/>
    <lineage>
        <taxon>Eukaryota</taxon>
        <taxon>Metazoa</taxon>
        <taxon>Ecdysozoa</taxon>
        <taxon>Arthropoda</taxon>
        <taxon>Hexapoda</taxon>
        <taxon>Insecta</taxon>
        <taxon>Pterygota</taxon>
        <taxon>Neoptera</taxon>
        <taxon>Endopterygota</taxon>
        <taxon>Diptera</taxon>
        <taxon>Nematocera</taxon>
        <taxon>Culicoidea</taxon>
        <taxon>Culicidae</taxon>
        <taxon>Anophelinae</taxon>
        <taxon>Anopheles</taxon>
    </lineage>
</organism>
<dbReference type="PANTHER" id="PTHR21398">
    <property type="entry name" value="AGAP007094-PA"/>
    <property type="match status" value="1"/>
</dbReference>
<keyword evidence="2" id="KW-1185">Reference proteome</keyword>
<dbReference type="Pfam" id="PF07841">
    <property type="entry name" value="DM4_12"/>
    <property type="match status" value="3"/>
</dbReference>
<dbReference type="AlphaFoldDB" id="A0A182XWE2"/>
<dbReference type="PANTHER" id="PTHR21398:SF11">
    <property type="entry name" value="HDC15381-RELATED"/>
    <property type="match status" value="1"/>
</dbReference>
<accession>A0A182XWE2</accession>
<protein>
    <submittedName>
        <fullName evidence="1">Uncharacterized protein</fullName>
    </submittedName>
</protein>
<reference evidence="1" key="2">
    <citation type="submission" date="2020-05" db="UniProtKB">
        <authorList>
            <consortium name="EnsemblMetazoa"/>
        </authorList>
    </citation>
    <scope>IDENTIFICATION</scope>
    <source>
        <strain evidence="1">Indian</strain>
    </source>
</reference>
<sequence>MHLNSRAHSTVYAVFVCLLVALVSGSVRASRCTGPSNETAPFEVHHNRDRRYVLSFPVNGGVAKVIFGFVAPVRFHHMLKRSLNLGINLQANYRILPTIIFPHPESVWQNRYSEETYIDTGRRQLYELVESFLGRKAGARSSPRSERARACLLRTICEVADSPLTHNGMVGEILDVVFTPGDTDDLPYEYKMARKYGANGFRVNIKDAIADNTTIWAHGIGFRMNIEFYNPPGLKITRRDVHQSLESMIMAHGFDGRACILRTFCEVSKVMTPKSGILFKLFKLIFRSNASGSDDSSLGSSNSLPEGDDEYFPYLTANDCKELDRHCPVSQLDMDKMARAPAVSEEFRVNIKDAIADNTTIWAHGIGFRMNIEFYNPPGLKITRRDVHQSLESMIMAHGFDGRACILRTFCEVSKVMTPKSGILFKLFKLIFRSNASGSDDSSLGSSNSLPEGDDEYFPYLTANDCKELDRHCPVSQLDMDKMAPAPAVSEEVTEESRAGYY</sequence>